<dbReference type="EMBL" id="CP016289">
    <property type="protein sequence ID" value="ANP90742.1"/>
    <property type="molecule type" value="Genomic_DNA"/>
</dbReference>
<protein>
    <submittedName>
        <fullName evidence="1">Uncharacterized protein</fullName>
    </submittedName>
</protein>
<geneLocation type="plasmid" evidence="1 2">
    <name>unnamed2</name>
</geneLocation>
<dbReference type="AlphaFoldDB" id="A0A1B1CLU3"/>
<dbReference type="Proteomes" id="UP000092691">
    <property type="component" value="Plasmid unnamed2"/>
</dbReference>
<keyword evidence="1" id="KW-0614">Plasmid</keyword>
<evidence type="ECO:0000313" key="2">
    <source>
        <dbReference type="Proteomes" id="UP000092691"/>
    </source>
</evidence>
<accession>A0A1B1CLU3</accession>
<proteinExistence type="predicted"/>
<organism evidence="1 2">
    <name type="scientific">Rhizobium leguminosarum</name>
    <dbReference type="NCBI Taxonomy" id="384"/>
    <lineage>
        <taxon>Bacteria</taxon>
        <taxon>Pseudomonadati</taxon>
        <taxon>Pseudomonadota</taxon>
        <taxon>Alphaproteobacteria</taxon>
        <taxon>Hyphomicrobiales</taxon>
        <taxon>Rhizobiaceae</taxon>
        <taxon>Rhizobium/Agrobacterium group</taxon>
        <taxon>Rhizobium</taxon>
    </lineage>
</organism>
<reference evidence="1 2" key="1">
    <citation type="submission" date="2016-06" db="EMBL/GenBank/DDBJ databases">
        <title>Microsymbionts genomes from the relict species Vavilovia formosa.</title>
        <authorList>
            <person name="Chirak E."/>
            <person name="Kimeklis A."/>
            <person name="Andronov E."/>
        </authorList>
    </citation>
    <scope>NUCLEOTIDE SEQUENCE [LARGE SCALE GENOMIC DNA]</scope>
    <source>
        <strain evidence="1 2">Vaf10</strain>
        <plasmid evidence="2">Plasmid unnamed2</plasmid>
    </source>
</reference>
<evidence type="ECO:0000313" key="1">
    <source>
        <dbReference type="EMBL" id="ANP90742.1"/>
    </source>
</evidence>
<sequence>MLGLVPLLKLQWACPSAVEVQQETVGRMARQLLDRFMTQARAVVNLVGYGLATIAIAKWEGALDRATVEAVIAEQRGDIPRQITAVAHEVQH</sequence>
<gene>
    <name evidence="1" type="ORF">BA011_33175</name>
</gene>
<name>A0A1B1CLU3_RHILE</name>